<protein>
    <submittedName>
        <fullName evidence="1">Uncharacterized protein</fullName>
    </submittedName>
</protein>
<dbReference type="AlphaFoldDB" id="A0A383DRA8"/>
<organism evidence="1">
    <name type="scientific">marine metagenome</name>
    <dbReference type="NCBI Taxonomy" id="408172"/>
    <lineage>
        <taxon>unclassified sequences</taxon>
        <taxon>metagenomes</taxon>
        <taxon>ecological metagenomes</taxon>
    </lineage>
</organism>
<proteinExistence type="predicted"/>
<sequence length="54" mass="6009">MVLIFYLASESIVANEPIALITKSRGNAKLATDGKYRKYAVINTPIFHGNRIKT</sequence>
<dbReference type="EMBL" id="UINC01219529">
    <property type="protein sequence ID" value="SVE47031.1"/>
    <property type="molecule type" value="Genomic_DNA"/>
</dbReference>
<gene>
    <name evidence="1" type="ORF">METZ01_LOCUS499885</name>
</gene>
<feature type="non-terminal residue" evidence="1">
    <location>
        <position position="54"/>
    </location>
</feature>
<evidence type="ECO:0000313" key="1">
    <source>
        <dbReference type="EMBL" id="SVE47031.1"/>
    </source>
</evidence>
<name>A0A383DRA8_9ZZZZ</name>
<accession>A0A383DRA8</accession>
<reference evidence="1" key="1">
    <citation type="submission" date="2018-05" db="EMBL/GenBank/DDBJ databases">
        <authorList>
            <person name="Lanie J.A."/>
            <person name="Ng W.-L."/>
            <person name="Kazmierczak K.M."/>
            <person name="Andrzejewski T.M."/>
            <person name="Davidsen T.M."/>
            <person name="Wayne K.J."/>
            <person name="Tettelin H."/>
            <person name="Glass J.I."/>
            <person name="Rusch D."/>
            <person name="Podicherti R."/>
            <person name="Tsui H.-C.T."/>
            <person name="Winkler M.E."/>
        </authorList>
    </citation>
    <scope>NUCLEOTIDE SEQUENCE</scope>
</reference>